<evidence type="ECO:0000259" key="10">
    <source>
        <dbReference type="PROSITE" id="PS50885"/>
    </source>
</evidence>
<feature type="region of interest" description="Disordered" evidence="7">
    <location>
        <begin position="328"/>
        <end position="348"/>
    </location>
</feature>
<dbReference type="PANTHER" id="PTHR32089:SF112">
    <property type="entry name" value="LYSOZYME-LIKE PROTEIN-RELATED"/>
    <property type="match status" value="1"/>
</dbReference>
<evidence type="ECO:0000256" key="8">
    <source>
        <dbReference type="SAM" id="Phobius"/>
    </source>
</evidence>
<evidence type="ECO:0000313" key="12">
    <source>
        <dbReference type="Proteomes" id="UP001305702"/>
    </source>
</evidence>
<reference evidence="11 12" key="1">
    <citation type="submission" date="2022-02" db="EMBL/GenBank/DDBJ databases">
        <title>Paenibacillus sp. MBLB1776 Whole Genome Shotgun Sequencing.</title>
        <authorList>
            <person name="Hwang C.Y."/>
            <person name="Cho E.-S."/>
            <person name="Seo M.-J."/>
        </authorList>
    </citation>
    <scope>NUCLEOTIDE SEQUENCE [LARGE SCALE GENOMIC DNA]</scope>
    <source>
        <strain evidence="11 12">MBLB1776</strain>
    </source>
</reference>
<feature type="compositionally biased region" description="Polar residues" evidence="7">
    <location>
        <begin position="534"/>
        <end position="548"/>
    </location>
</feature>
<dbReference type="GO" id="GO:0005886">
    <property type="term" value="C:plasma membrane"/>
    <property type="evidence" value="ECO:0007669"/>
    <property type="project" value="UniProtKB-SubCell"/>
</dbReference>
<dbReference type="Pfam" id="PF00672">
    <property type="entry name" value="HAMP"/>
    <property type="match status" value="1"/>
</dbReference>
<dbReference type="SUPFAM" id="SSF58104">
    <property type="entry name" value="Methyl-accepting chemotaxis protein (MCP) signaling domain"/>
    <property type="match status" value="1"/>
</dbReference>
<dbReference type="EMBL" id="CP130318">
    <property type="protein sequence ID" value="WNQ09885.1"/>
    <property type="molecule type" value="Genomic_DNA"/>
</dbReference>
<dbReference type="GO" id="GO:0004888">
    <property type="term" value="F:transmembrane signaling receptor activity"/>
    <property type="evidence" value="ECO:0007669"/>
    <property type="project" value="InterPro"/>
</dbReference>
<dbReference type="Gene3D" id="1.10.287.950">
    <property type="entry name" value="Methyl-accepting chemotaxis protein"/>
    <property type="match status" value="1"/>
</dbReference>
<dbReference type="Pfam" id="PF00015">
    <property type="entry name" value="MCPsignal"/>
    <property type="match status" value="1"/>
</dbReference>
<feature type="domain" description="HAMP" evidence="10">
    <location>
        <begin position="213"/>
        <end position="265"/>
    </location>
</feature>
<dbReference type="GO" id="GO:0007165">
    <property type="term" value="P:signal transduction"/>
    <property type="evidence" value="ECO:0007669"/>
    <property type="project" value="UniProtKB-KW"/>
</dbReference>
<dbReference type="Gene3D" id="6.10.340.10">
    <property type="match status" value="1"/>
</dbReference>
<evidence type="ECO:0000259" key="9">
    <source>
        <dbReference type="PROSITE" id="PS50111"/>
    </source>
</evidence>
<dbReference type="PRINTS" id="PR00260">
    <property type="entry name" value="CHEMTRNSDUCR"/>
</dbReference>
<keyword evidence="3 8" id="KW-0472">Membrane</keyword>
<dbReference type="InterPro" id="IPR004090">
    <property type="entry name" value="Chemotax_Me-accpt_rcpt"/>
</dbReference>
<keyword evidence="12" id="KW-1185">Reference proteome</keyword>
<sequence length="582" mass="64103">MGIIRSITLKARLVGSFAAIVAVFVGAAVFNSCQLNRMAELQDIQTAKLSLKQLAMELKVQVQEMKDLSSGLMISRQAIYIEKYRDQRPSFTETIRRIGDSAETEEQMLRRSLLITASVEYLETFDRAVKVIQDPGLTPVDVQTNIESMYKQAQEQRDRIFELVDGFYQDYLRDSEEAVQAASRTMEESSRVLTASSAAAVVFTLAVSFLLTRSFSRPIRVLQAAVARLAEGDLRQRIGSESRDELGRLSQSFDRMTERVQAMLGQSREIASALAGHSRSLHAFSEQTSAANADIQRAIEEISAGTAQQAGHAETSASLIAGLEEEMEGIRSSTEGMRNAVGGTSGQVRTGSLSMQALGGAASHSEELLEQAVRAMNELALHSAEIGTITKTISEVSKQTHILALNAAIEASRAGEQGRGFSVIAEEVRKLSLETEQSTRRIGEMVERLQTQTRKTDTNLAEVREGLYAQNRQVAVTLGSFEGIRLSMEDVDGRMRDIYGRLQAAHAKNSRLSDSVRYVAAVAQEAAAGAEQVSSTSEEQNRSLNRMTGQADDIRYLSARLFEEISRFHLEEKEEKRNVQGD</sequence>
<dbReference type="SMART" id="SM00304">
    <property type="entry name" value="HAMP"/>
    <property type="match status" value="1"/>
</dbReference>
<organism evidence="11 12">
    <name type="scientific">Paenibacillus aurantius</name>
    <dbReference type="NCBI Taxonomy" id="2918900"/>
    <lineage>
        <taxon>Bacteria</taxon>
        <taxon>Bacillati</taxon>
        <taxon>Bacillota</taxon>
        <taxon>Bacilli</taxon>
        <taxon>Bacillales</taxon>
        <taxon>Paenibacillaceae</taxon>
        <taxon>Paenibacillus</taxon>
    </lineage>
</organism>
<dbReference type="Proteomes" id="UP001305702">
    <property type="component" value="Chromosome"/>
</dbReference>
<dbReference type="SMART" id="SM00283">
    <property type="entry name" value="MA"/>
    <property type="match status" value="1"/>
</dbReference>
<dbReference type="KEGG" id="paun:MJA45_19990"/>
<feature type="transmembrane region" description="Helical" evidence="8">
    <location>
        <begin position="12"/>
        <end position="30"/>
    </location>
</feature>
<evidence type="ECO:0000256" key="2">
    <source>
        <dbReference type="ARBA" id="ARBA00022475"/>
    </source>
</evidence>
<name>A0AA96LAZ8_9BACL</name>
<keyword evidence="8" id="KW-0812">Transmembrane</keyword>
<dbReference type="PROSITE" id="PS50111">
    <property type="entry name" value="CHEMOTAXIS_TRANSDUC_2"/>
    <property type="match status" value="1"/>
</dbReference>
<accession>A0AA96LAZ8</accession>
<dbReference type="PROSITE" id="PS50885">
    <property type="entry name" value="HAMP"/>
    <property type="match status" value="1"/>
</dbReference>
<dbReference type="RefSeq" id="WP_315603658.1">
    <property type="nucleotide sequence ID" value="NZ_CP130318.1"/>
</dbReference>
<keyword evidence="4 6" id="KW-0807">Transducer</keyword>
<dbReference type="PANTHER" id="PTHR32089">
    <property type="entry name" value="METHYL-ACCEPTING CHEMOTAXIS PROTEIN MCPB"/>
    <property type="match status" value="1"/>
</dbReference>
<evidence type="ECO:0000256" key="4">
    <source>
        <dbReference type="ARBA" id="ARBA00023224"/>
    </source>
</evidence>
<feature type="domain" description="Methyl-accepting transducer" evidence="9">
    <location>
        <begin position="284"/>
        <end position="534"/>
    </location>
</feature>
<keyword evidence="2" id="KW-1003">Cell membrane</keyword>
<dbReference type="GO" id="GO:0006935">
    <property type="term" value="P:chemotaxis"/>
    <property type="evidence" value="ECO:0007669"/>
    <property type="project" value="InterPro"/>
</dbReference>
<dbReference type="InterPro" id="IPR004089">
    <property type="entry name" value="MCPsignal_dom"/>
</dbReference>
<comment type="similarity">
    <text evidence="5">Belongs to the methyl-accepting chemotaxis (MCP) protein family.</text>
</comment>
<proteinExistence type="inferred from homology"/>
<dbReference type="InterPro" id="IPR003660">
    <property type="entry name" value="HAMP_dom"/>
</dbReference>
<evidence type="ECO:0000256" key="3">
    <source>
        <dbReference type="ARBA" id="ARBA00023136"/>
    </source>
</evidence>
<evidence type="ECO:0000256" key="7">
    <source>
        <dbReference type="SAM" id="MobiDB-lite"/>
    </source>
</evidence>
<evidence type="ECO:0000256" key="5">
    <source>
        <dbReference type="ARBA" id="ARBA00029447"/>
    </source>
</evidence>
<gene>
    <name evidence="11" type="ORF">MJA45_19990</name>
</gene>
<protein>
    <submittedName>
        <fullName evidence="11">Methyl-accepting chemotaxis protein</fullName>
    </submittedName>
</protein>
<comment type="subcellular location">
    <subcellularLocation>
        <location evidence="1">Cell membrane</location>
    </subcellularLocation>
</comment>
<keyword evidence="8" id="KW-1133">Transmembrane helix</keyword>
<evidence type="ECO:0000256" key="6">
    <source>
        <dbReference type="PROSITE-ProRule" id="PRU00284"/>
    </source>
</evidence>
<dbReference type="CDD" id="cd06225">
    <property type="entry name" value="HAMP"/>
    <property type="match status" value="1"/>
</dbReference>
<feature type="region of interest" description="Disordered" evidence="7">
    <location>
        <begin position="529"/>
        <end position="549"/>
    </location>
</feature>
<evidence type="ECO:0000256" key="1">
    <source>
        <dbReference type="ARBA" id="ARBA00004236"/>
    </source>
</evidence>
<evidence type="ECO:0000313" key="11">
    <source>
        <dbReference type="EMBL" id="WNQ09885.1"/>
    </source>
</evidence>
<dbReference type="AlphaFoldDB" id="A0AA96LAZ8"/>